<gene>
    <name evidence="1" type="ORF">D6D12_01376</name>
</gene>
<name>A0AB74K5I0_AURPU</name>
<evidence type="ECO:0008006" key="3">
    <source>
        <dbReference type="Google" id="ProtNLM"/>
    </source>
</evidence>
<protein>
    <recommendedName>
        <fullName evidence="3">Secreted protein</fullName>
    </recommendedName>
</protein>
<evidence type="ECO:0000313" key="1">
    <source>
        <dbReference type="EMBL" id="THX33864.1"/>
    </source>
</evidence>
<reference evidence="1 2" key="1">
    <citation type="submission" date="2018-10" db="EMBL/GenBank/DDBJ databases">
        <title>Fifty Aureobasidium pullulans genomes reveal a recombining polyextremotolerant generalist.</title>
        <authorList>
            <person name="Gostincar C."/>
            <person name="Turk M."/>
            <person name="Zajc J."/>
            <person name="Gunde-Cimerman N."/>
        </authorList>
    </citation>
    <scope>NUCLEOTIDE SEQUENCE [LARGE SCALE GENOMIC DNA]</scope>
    <source>
        <strain evidence="1 2">EXF-10081</strain>
    </source>
</reference>
<proteinExistence type="predicted"/>
<evidence type="ECO:0000313" key="2">
    <source>
        <dbReference type="Proteomes" id="UP000310374"/>
    </source>
</evidence>
<accession>A0AB74K5I0</accession>
<organism evidence="1 2">
    <name type="scientific">Aureobasidium pullulans</name>
    <name type="common">Black yeast</name>
    <name type="synonym">Pullularia pullulans</name>
    <dbReference type="NCBI Taxonomy" id="5580"/>
    <lineage>
        <taxon>Eukaryota</taxon>
        <taxon>Fungi</taxon>
        <taxon>Dikarya</taxon>
        <taxon>Ascomycota</taxon>
        <taxon>Pezizomycotina</taxon>
        <taxon>Dothideomycetes</taxon>
        <taxon>Dothideomycetidae</taxon>
        <taxon>Dothideales</taxon>
        <taxon>Saccotheciaceae</taxon>
        <taxon>Aureobasidium</taxon>
    </lineage>
</organism>
<dbReference type="AlphaFoldDB" id="A0AB74K5I0"/>
<dbReference type="Proteomes" id="UP000310374">
    <property type="component" value="Unassembled WGS sequence"/>
</dbReference>
<comment type="caution">
    <text evidence="1">The sequence shown here is derived from an EMBL/GenBank/DDBJ whole genome shotgun (WGS) entry which is preliminary data.</text>
</comment>
<sequence>MSMRFQVWISSVPSLASAPTHEDCFSTHHLTQDSTNAAWGLAFLYVWPCRVKRPLWSCISPRESPITGGVVLKG</sequence>
<dbReference type="EMBL" id="QZAT01000008">
    <property type="protein sequence ID" value="THX33864.1"/>
    <property type="molecule type" value="Genomic_DNA"/>
</dbReference>